<dbReference type="EMBL" id="QBMC01000024">
    <property type="protein sequence ID" value="PZO20957.1"/>
    <property type="molecule type" value="Genomic_DNA"/>
</dbReference>
<evidence type="ECO:0000256" key="5">
    <source>
        <dbReference type="SAM" id="MobiDB-lite"/>
    </source>
</evidence>
<dbReference type="GO" id="GO:0046872">
    <property type="term" value="F:metal ion binding"/>
    <property type="evidence" value="ECO:0007669"/>
    <property type="project" value="UniProtKB-KW"/>
</dbReference>
<evidence type="ECO:0000256" key="3">
    <source>
        <dbReference type="ARBA" id="ARBA00022723"/>
    </source>
</evidence>
<proteinExistence type="inferred from homology"/>
<dbReference type="InterPro" id="IPR051600">
    <property type="entry name" value="Beta-PGM-like"/>
</dbReference>
<name>A0A2W4UNZ6_9CYAN</name>
<keyword evidence="4" id="KW-0460">Magnesium</keyword>
<dbReference type="InterPro" id="IPR041492">
    <property type="entry name" value="HAD_2"/>
</dbReference>
<dbReference type="CDD" id="cd07505">
    <property type="entry name" value="HAD_BPGM-like"/>
    <property type="match status" value="1"/>
</dbReference>
<dbReference type="GO" id="GO:0003824">
    <property type="term" value="F:catalytic activity"/>
    <property type="evidence" value="ECO:0007669"/>
    <property type="project" value="UniProtKB-ARBA"/>
</dbReference>
<evidence type="ECO:0000313" key="6">
    <source>
        <dbReference type="EMBL" id="PZO20957.1"/>
    </source>
</evidence>
<gene>
    <name evidence="6" type="ORF">DCF25_05785</name>
</gene>
<evidence type="ECO:0000256" key="1">
    <source>
        <dbReference type="ARBA" id="ARBA00001946"/>
    </source>
</evidence>
<comment type="caution">
    <text evidence="6">The sequence shown here is derived from an EMBL/GenBank/DDBJ whole genome shotgun (WGS) entry which is preliminary data.</text>
</comment>
<evidence type="ECO:0000256" key="4">
    <source>
        <dbReference type="ARBA" id="ARBA00022842"/>
    </source>
</evidence>
<dbReference type="PANTHER" id="PTHR46193:SF21">
    <property type="entry name" value="SLL1138 PROTEIN"/>
    <property type="match status" value="1"/>
</dbReference>
<sequence length="263" mass="29375">MALKAALFSFSGIIINDEDIRKTLSEQVLLAENLRPSEDDYYDVCLGKSDRACLKALLYQRGRDVGTETLDKLLQKESAVYQTWLESIEKPPIYPGLEDLIFRCRAANVEMAIVTGVERQQVTEVLERAQLTEHFPLIVAGDDISLNGSKPSPDGYIRAIARLNELYPDLQLQPNECIALEDTFSGITAAKSAHIPVVGVAHTYPNHMLQRRATWVVDYLREVNFDWIGEKFGGERLRSPITGELETDSSATETSEPTTPSES</sequence>
<dbReference type="Pfam" id="PF13419">
    <property type="entry name" value="HAD_2"/>
    <property type="match status" value="1"/>
</dbReference>
<reference evidence="7" key="1">
    <citation type="submission" date="2018-04" db="EMBL/GenBank/DDBJ databases">
        <authorList>
            <person name="Cornet L."/>
        </authorList>
    </citation>
    <scope>NUCLEOTIDE SEQUENCE [LARGE SCALE GENOMIC DNA]</scope>
</reference>
<evidence type="ECO:0000313" key="7">
    <source>
        <dbReference type="Proteomes" id="UP000249354"/>
    </source>
</evidence>
<accession>A0A2W4UNZ6</accession>
<protein>
    <submittedName>
        <fullName evidence="6">HAD family phosphatase</fullName>
    </submittedName>
</protein>
<feature type="region of interest" description="Disordered" evidence="5">
    <location>
        <begin position="239"/>
        <end position="263"/>
    </location>
</feature>
<dbReference type="InterPro" id="IPR023214">
    <property type="entry name" value="HAD_sf"/>
</dbReference>
<evidence type="ECO:0000256" key="2">
    <source>
        <dbReference type="ARBA" id="ARBA00006171"/>
    </source>
</evidence>
<dbReference type="Gene3D" id="1.10.150.240">
    <property type="entry name" value="Putative phosphatase, domain 2"/>
    <property type="match status" value="1"/>
</dbReference>
<reference evidence="6 7" key="2">
    <citation type="submission" date="2018-06" db="EMBL/GenBank/DDBJ databases">
        <title>Metagenomic assembly of (sub)arctic Cyanobacteria and their associated microbiome from non-axenic cultures.</title>
        <authorList>
            <person name="Baurain D."/>
        </authorList>
    </citation>
    <scope>NUCLEOTIDE SEQUENCE [LARGE SCALE GENOMIC DNA]</scope>
    <source>
        <strain evidence="6">ULC129bin1</strain>
    </source>
</reference>
<comment type="similarity">
    <text evidence="2">Belongs to the HAD-like hydrolase superfamily. CbbY/CbbZ/Gph/YieH family.</text>
</comment>
<dbReference type="AlphaFoldDB" id="A0A2W4UNZ6"/>
<dbReference type="Gene3D" id="3.40.50.1000">
    <property type="entry name" value="HAD superfamily/HAD-like"/>
    <property type="match status" value="1"/>
</dbReference>
<keyword evidence="3" id="KW-0479">Metal-binding</keyword>
<dbReference type="Proteomes" id="UP000249354">
    <property type="component" value="Unassembled WGS sequence"/>
</dbReference>
<feature type="compositionally biased region" description="Low complexity" evidence="5">
    <location>
        <begin position="248"/>
        <end position="263"/>
    </location>
</feature>
<organism evidence="6 7">
    <name type="scientific">Leptolyngbya foveolarum</name>
    <dbReference type="NCBI Taxonomy" id="47253"/>
    <lineage>
        <taxon>Bacteria</taxon>
        <taxon>Bacillati</taxon>
        <taxon>Cyanobacteriota</taxon>
        <taxon>Cyanophyceae</taxon>
        <taxon>Leptolyngbyales</taxon>
        <taxon>Leptolyngbyaceae</taxon>
        <taxon>Leptolyngbya group</taxon>
        <taxon>Leptolyngbya</taxon>
    </lineage>
</organism>
<dbReference type="InterPro" id="IPR036412">
    <property type="entry name" value="HAD-like_sf"/>
</dbReference>
<dbReference type="PANTHER" id="PTHR46193">
    <property type="entry name" value="6-PHOSPHOGLUCONATE PHOSPHATASE"/>
    <property type="match status" value="1"/>
</dbReference>
<dbReference type="SUPFAM" id="SSF56784">
    <property type="entry name" value="HAD-like"/>
    <property type="match status" value="1"/>
</dbReference>
<comment type="cofactor">
    <cofactor evidence="1">
        <name>Mg(2+)</name>
        <dbReference type="ChEBI" id="CHEBI:18420"/>
    </cofactor>
</comment>
<dbReference type="InterPro" id="IPR023198">
    <property type="entry name" value="PGP-like_dom2"/>
</dbReference>